<dbReference type="GO" id="GO:0070286">
    <property type="term" value="P:axonemal dynein complex assembly"/>
    <property type="evidence" value="ECO:0007669"/>
    <property type="project" value="TreeGrafter"/>
</dbReference>
<evidence type="ECO:0000313" key="3">
    <source>
        <dbReference type="RefSeq" id="XP_023178978.2"/>
    </source>
</evidence>
<evidence type="ECO:0000256" key="1">
    <source>
        <dbReference type="PROSITE-ProRule" id="PRU00339"/>
    </source>
</evidence>
<dbReference type="InterPro" id="IPR043195">
    <property type="entry name" value="TTC12"/>
</dbReference>
<dbReference type="KEGG" id="dhe:111604940"/>
<dbReference type="OrthoDB" id="2017782at2759"/>
<dbReference type="GO" id="GO:0007288">
    <property type="term" value="P:sperm axoneme assembly"/>
    <property type="evidence" value="ECO:0007669"/>
    <property type="project" value="TreeGrafter"/>
</dbReference>
<gene>
    <name evidence="3" type="primary">LOC111604940</name>
    <name evidence="4" type="synonym">LOC115482812</name>
</gene>
<dbReference type="InterPro" id="IPR011990">
    <property type="entry name" value="TPR-like_helical_dom_sf"/>
</dbReference>
<reference evidence="3 4" key="1">
    <citation type="submission" date="2025-04" db="UniProtKB">
        <authorList>
            <consortium name="RefSeq"/>
        </authorList>
    </citation>
    <scope>IDENTIFICATION</scope>
    <source>
        <strain evidence="3 4">15085-1641.00</strain>
        <tissue evidence="3 4">Whole body</tissue>
    </source>
</reference>
<dbReference type="PROSITE" id="PS50005">
    <property type="entry name" value="TPR"/>
    <property type="match status" value="1"/>
</dbReference>
<keyword evidence="1" id="KW-0802">TPR repeat</keyword>
<evidence type="ECO:0000313" key="4">
    <source>
        <dbReference type="RefSeq" id="XP_030078836.1"/>
    </source>
</evidence>
<organism evidence="2 3">
    <name type="scientific">Drosophila hydei</name>
    <name type="common">Fruit fly</name>
    <dbReference type="NCBI Taxonomy" id="7224"/>
    <lineage>
        <taxon>Eukaryota</taxon>
        <taxon>Metazoa</taxon>
        <taxon>Ecdysozoa</taxon>
        <taxon>Arthropoda</taxon>
        <taxon>Hexapoda</taxon>
        <taxon>Insecta</taxon>
        <taxon>Pterygota</taxon>
        <taxon>Neoptera</taxon>
        <taxon>Endopterygota</taxon>
        <taxon>Diptera</taxon>
        <taxon>Brachycera</taxon>
        <taxon>Muscomorpha</taxon>
        <taxon>Ephydroidea</taxon>
        <taxon>Drosophilidae</taxon>
        <taxon>Drosophila</taxon>
    </lineage>
</organism>
<dbReference type="InterPro" id="IPR019734">
    <property type="entry name" value="TPR_rpt"/>
</dbReference>
<dbReference type="Gene3D" id="1.25.40.10">
    <property type="entry name" value="Tetratricopeptide repeat domain"/>
    <property type="match status" value="1"/>
</dbReference>
<sequence length="226" mass="26899">MSSTQHAEFNEGFLLKPSKVDDLYKFLDDSAKANKMEQKKEEKDEVELSADVTDTNFLVMNRCPPFAKPKLSSKKINVRANLNQMTFMRQIDVTPKQRDEARMERIRVATNYRRLGNVEFRKPNYDKAIEMYSKGLQYIPDTTVLYLNRALCFIKKREYKRAIFDLDYILYHLDKRNMRAWLYKAGTLKRLNNDAGYKECADNARRFNREHVNFVDVFLEKMRSEF</sequence>
<keyword evidence="2" id="KW-1185">Reference proteome</keyword>
<dbReference type="PANTHER" id="PTHR46540:SF1">
    <property type="entry name" value="TETRATRICOPEPTIDE REPEAT PROTEIN 12"/>
    <property type="match status" value="1"/>
</dbReference>
<dbReference type="KEGG" id="dhe:115482812"/>
<dbReference type="RefSeq" id="XP_023178978.2">
    <property type="nucleotide sequence ID" value="XM_023323210.2"/>
</dbReference>
<dbReference type="SMART" id="SM00028">
    <property type="entry name" value="TPR"/>
    <property type="match status" value="2"/>
</dbReference>
<dbReference type="GO" id="GO:0005737">
    <property type="term" value="C:cytoplasm"/>
    <property type="evidence" value="ECO:0007669"/>
    <property type="project" value="TreeGrafter"/>
</dbReference>
<proteinExistence type="predicted"/>
<name>A0A6J1MHR2_DROHY</name>
<feature type="repeat" description="TPR" evidence="1">
    <location>
        <begin position="109"/>
        <end position="142"/>
    </location>
</feature>
<dbReference type="PANTHER" id="PTHR46540">
    <property type="entry name" value="TETRATRICOPEPTIDE REPEAT PROTEIN 12"/>
    <property type="match status" value="1"/>
</dbReference>
<dbReference type="SUPFAM" id="SSF48452">
    <property type="entry name" value="TPR-like"/>
    <property type="match status" value="1"/>
</dbReference>
<dbReference type="AlphaFoldDB" id="A0A6J1MHR2"/>
<accession>A0A6J1MHR2</accession>
<dbReference type="GO" id="GO:0005813">
    <property type="term" value="C:centrosome"/>
    <property type="evidence" value="ECO:0007669"/>
    <property type="project" value="TreeGrafter"/>
</dbReference>
<dbReference type="GeneID" id="111604940"/>
<dbReference type="RefSeq" id="XP_030078836.1">
    <property type="nucleotide sequence ID" value="XM_030222976.1"/>
</dbReference>
<evidence type="ECO:0000313" key="2">
    <source>
        <dbReference type="Proteomes" id="UP000504633"/>
    </source>
</evidence>
<dbReference type="Proteomes" id="UP000504633">
    <property type="component" value="Unplaced"/>
</dbReference>
<dbReference type="OMA" id="QISFMRQ"/>
<protein>
    <submittedName>
        <fullName evidence="3 4">Tetratricopeptide repeat protein 12</fullName>
    </submittedName>
</protein>